<dbReference type="STRING" id="692418.SAMN04488029_3072"/>
<dbReference type="EMBL" id="FWYF01000003">
    <property type="protein sequence ID" value="SMD36792.1"/>
    <property type="molecule type" value="Genomic_DNA"/>
</dbReference>
<dbReference type="Proteomes" id="UP000192472">
    <property type="component" value="Unassembled WGS sequence"/>
</dbReference>
<dbReference type="AlphaFoldDB" id="A0A1W2GJY2"/>
<dbReference type="InterPro" id="IPR007712">
    <property type="entry name" value="RelE/ParE_toxin"/>
</dbReference>
<dbReference type="RefSeq" id="WP_084373712.1">
    <property type="nucleotide sequence ID" value="NZ_FWYF01000003.1"/>
</dbReference>
<dbReference type="OrthoDB" id="5574284at2"/>
<organism evidence="2 3">
    <name type="scientific">Reichenbachiella faecimaris</name>
    <dbReference type="NCBI Taxonomy" id="692418"/>
    <lineage>
        <taxon>Bacteria</taxon>
        <taxon>Pseudomonadati</taxon>
        <taxon>Bacteroidota</taxon>
        <taxon>Cytophagia</taxon>
        <taxon>Cytophagales</taxon>
        <taxon>Reichenbachiellaceae</taxon>
        <taxon>Reichenbachiella</taxon>
    </lineage>
</organism>
<evidence type="ECO:0000313" key="2">
    <source>
        <dbReference type="EMBL" id="SMD36792.1"/>
    </source>
</evidence>
<evidence type="ECO:0000313" key="3">
    <source>
        <dbReference type="Proteomes" id="UP000192472"/>
    </source>
</evidence>
<name>A0A1W2GJY2_REIFA</name>
<dbReference type="Gene3D" id="3.30.2310.20">
    <property type="entry name" value="RelE-like"/>
    <property type="match status" value="1"/>
</dbReference>
<gene>
    <name evidence="2" type="ORF">SAMN04488029_3072</name>
</gene>
<accession>A0A1W2GJY2</accession>
<sequence>MKVFITNPAKEALKNIYAYYQQEGYKAYAQKLKKGILSKVKSLSNHHLRGQLEESLRLLNQDHRYLLAEQHYKIIYFIHENGVMITDVFDTRQQPKKLIKRNR</sequence>
<keyword evidence="3" id="KW-1185">Reference proteome</keyword>
<evidence type="ECO:0000256" key="1">
    <source>
        <dbReference type="ARBA" id="ARBA00022649"/>
    </source>
</evidence>
<keyword evidence="1" id="KW-1277">Toxin-antitoxin system</keyword>
<dbReference type="InterPro" id="IPR035093">
    <property type="entry name" value="RelE/ParE_toxin_dom_sf"/>
</dbReference>
<proteinExistence type="predicted"/>
<dbReference type="Pfam" id="PF05016">
    <property type="entry name" value="ParE_toxin"/>
    <property type="match status" value="1"/>
</dbReference>
<reference evidence="2 3" key="1">
    <citation type="submission" date="2017-04" db="EMBL/GenBank/DDBJ databases">
        <authorList>
            <person name="Afonso C.L."/>
            <person name="Miller P.J."/>
            <person name="Scott M.A."/>
            <person name="Spackman E."/>
            <person name="Goraichik I."/>
            <person name="Dimitrov K.M."/>
            <person name="Suarez D.L."/>
            <person name="Swayne D.E."/>
        </authorList>
    </citation>
    <scope>NUCLEOTIDE SEQUENCE [LARGE SCALE GENOMIC DNA]</scope>
    <source>
        <strain evidence="2 3">DSM 26133</strain>
    </source>
</reference>
<protein>
    <submittedName>
        <fullName evidence="2">Plasmid stabilization system protein ParE</fullName>
    </submittedName>
</protein>